<dbReference type="RefSeq" id="WP_138575860.1">
    <property type="nucleotide sequence ID" value="NZ_CP040818.1"/>
</dbReference>
<dbReference type="OrthoDB" id="8479706at2"/>
<dbReference type="InterPro" id="IPR007055">
    <property type="entry name" value="BON_dom"/>
</dbReference>
<proteinExistence type="predicted"/>
<dbReference type="PROSITE" id="PS50914">
    <property type="entry name" value="BON"/>
    <property type="match status" value="2"/>
</dbReference>
<dbReference type="PROSITE" id="PS51257">
    <property type="entry name" value="PROKAR_LIPOPROTEIN"/>
    <property type="match status" value="1"/>
</dbReference>
<dbReference type="PANTHER" id="PTHR34606">
    <property type="entry name" value="BON DOMAIN-CONTAINING PROTEIN"/>
    <property type="match status" value="1"/>
</dbReference>
<evidence type="ECO:0000313" key="3">
    <source>
        <dbReference type="Proteomes" id="UP000305888"/>
    </source>
</evidence>
<dbReference type="KEGG" id="ppru:FDP22_17950"/>
<dbReference type="EMBL" id="CP040818">
    <property type="protein sequence ID" value="QDL93501.1"/>
    <property type="molecule type" value="Genomic_DNA"/>
</dbReference>
<dbReference type="AlphaFoldDB" id="A0A5B8FI94"/>
<keyword evidence="3" id="KW-1185">Reference proteome</keyword>
<evidence type="ECO:0000313" key="2">
    <source>
        <dbReference type="EMBL" id="QDL93501.1"/>
    </source>
</evidence>
<feature type="domain" description="BON" evidence="1">
    <location>
        <begin position="121"/>
        <end position="189"/>
    </location>
</feature>
<dbReference type="PANTHER" id="PTHR34606:SF15">
    <property type="entry name" value="BON DOMAIN-CONTAINING PROTEIN"/>
    <property type="match status" value="1"/>
</dbReference>
<sequence length="202" mass="21932">MRNILILAAGLGLSGCTANPVASVMLPTLGVTSLQKRDTVDALLDTQTQVRINVSLLGVSEPMFTALSTEVYEGQVLVTGTLPTPEDRAEAIRIIWTVPTVRKVIDAIEVGAGEDPGAYLDDMRITAELRGRLLTDGEVRSLNFNIETVRGTVHLMGLAQDDRELERVVYHAARVPGVVRVVSHVYLYDDPLRRRAGEPGSS</sequence>
<name>A0A5B8FI94_9RHOB</name>
<dbReference type="InterPro" id="IPR051686">
    <property type="entry name" value="Lipoprotein_DolP"/>
</dbReference>
<evidence type="ECO:0000259" key="1">
    <source>
        <dbReference type="PROSITE" id="PS50914"/>
    </source>
</evidence>
<gene>
    <name evidence="2" type="ORF">FDP22_17950</name>
</gene>
<dbReference type="Gene3D" id="3.40.1520.20">
    <property type="match status" value="1"/>
</dbReference>
<feature type="domain" description="BON" evidence="1">
    <location>
        <begin position="44"/>
        <end position="112"/>
    </location>
</feature>
<accession>A0A5B8FI94</accession>
<dbReference type="Proteomes" id="UP000305888">
    <property type="component" value="Chromosome"/>
</dbReference>
<protein>
    <submittedName>
        <fullName evidence="2">BON domain-containing protein</fullName>
    </submittedName>
</protein>
<reference evidence="2 3" key="1">
    <citation type="submission" date="2019-06" db="EMBL/GenBank/DDBJ databases">
        <title>Genome sequence of Rhodobacteraceae bacterium D4M1.</title>
        <authorList>
            <person name="Cao J."/>
        </authorList>
    </citation>
    <scope>NUCLEOTIDE SEQUENCE [LARGE SCALE GENOMIC DNA]</scope>
    <source>
        <strain evidence="2 3">D4M1</strain>
    </source>
</reference>
<organism evidence="2 3">
    <name type="scientific">Paroceanicella profunda</name>
    <dbReference type="NCBI Taxonomy" id="2579971"/>
    <lineage>
        <taxon>Bacteria</taxon>
        <taxon>Pseudomonadati</taxon>
        <taxon>Pseudomonadota</taxon>
        <taxon>Alphaproteobacteria</taxon>
        <taxon>Rhodobacterales</taxon>
        <taxon>Paracoccaceae</taxon>
        <taxon>Paroceanicella</taxon>
    </lineage>
</organism>
<dbReference type="Pfam" id="PF04972">
    <property type="entry name" value="BON"/>
    <property type="match status" value="2"/>
</dbReference>